<feature type="transmembrane region" description="Helical" evidence="2">
    <location>
        <begin position="130"/>
        <end position="148"/>
    </location>
</feature>
<feature type="region of interest" description="Disordered" evidence="1">
    <location>
        <begin position="1"/>
        <end position="79"/>
    </location>
</feature>
<evidence type="ECO:0000256" key="2">
    <source>
        <dbReference type="SAM" id="Phobius"/>
    </source>
</evidence>
<keyword evidence="2" id="KW-0472">Membrane</keyword>
<organism evidence="3 4">
    <name type="scientific">Natronosalvus rutilus</name>
    <dbReference type="NCBI Taxonomy" id="2953753"/>
    <lineage>
        <taxon>Archaea</taxon>
        <taxon>Methanobacteriati</taxon>
        <taxon>Methanobacteriota</taxon>
        <taxon>Stenosarchaea group</taxon>
        <taxon>Halobacteria</taxon>
        <taxon>Halobacteriales</taxon>
        <taxon>Natrialbaceae</taxon>
        <taxon>Natronosalvus</taxon>
    </lineage>
</organism>
<dbReference type="KEGG" id="sawl:NGM29_00090"/>
<evidence type="ECO:0000313" key="3">
    <source>
        <dbReference type="EMBL" id="UTF53730.1"/>
    </source>
</evidence>
<keyword evidence="4" id="KW-1185">Reference proteome</keyword>
<feature type="transmembrane region" description="Helical" evidence="2">
    <location>
        <begin position="155"/>
        <end position="176"/>
    </location>
</feature>
<dbReference type="EMBL" id="CP100355">
    <property type="protein sequence ID" value="UTF53730.1"/>
    <property type="molecule type" value="Genomic_DNA"/>
</dbReference>
<protein>
    <submittedName>
        <fullName evidence="3">7TM-DISM domain-containing protein</fullName>
    </submittedName>
</protein>
<proteinExistence type="predicted"/>
<name>A0A9E7N957_9EURY</name>
<accession>A0A9E7N957</accession>
<keyword evidence="2" id="KW-1133">Transmembrane helix</keyword>
<gene>
    <name evidence="3" type="ORF">NGM29_00090</name>
</gene>
<evidence type="ECO:0000256" key="1">
    <source>
        <dbReference type="SAM" id="MobiDB-lite"/>
    </source>
</evidence>
<keyword evidence="2" id="KW-0812">Transmembrane</keyword>
<feature type="transmembrane region" description="Helical" evidence="2">
    <location>
        <begin position="182"/>
        <end position="201"/>
    </location>
</feature>
<dbReference type="AlphaFoldDB" id="A0A9E7N957"/>
<dbReference type="GeneID" id="73288398"/>
<dbReference type="RefSeq" id="WP_254158252.1">
    <property type="nucleotide sequence ID" value="NZ_CP100355.1"/>
</dbReference>
<feature type="compositionally biased region" description="Low complexity" evidence="1">
    <location>
        <begin position="63"/>
        <end position="74"/>
    </location>
</feature>
<dbReference type="Proteomes" id="UP001056855">
    <property type="component" value="Chromosome"/>
</dbReference>
<sequence>MSERSDEVSVDDDEAQSSGQREPTERGGSGADTDDLLAETERLLEGGSGASTDAGVSADAETRSTPPSESTTDSSWKRKWNPLSRPRFGGSIRDRLSPSRYLSPRSLLATVLTLGFGMVAGGIVLPFSGIGRLLGLFAMAFVIGVAASRRRYLEVGFSGAGIGALAVLLDFALFLPTDSGRYLLAIGAGAGLLASVIGYYFGRDLRAGLARDIE</sequence>
<evidence type="ECO:0000313" key="4">
    <source>
        <dbReference type="Proteomes" id="UP001056855"/>
    </source>
</evidence>
<reference evidence="3" key="1">
    <citation type="submission" date="2022-06" db="EMBL/GenBank/DDBJ databases">
        <title>Diverse halophilic archaea isolated from saline environments.</title>
        <authorList>
            <person name="Cui H.-L."/>
        </authorList>
    </citation>
    <scope>NUCLEOTIDE SEQUENCE</scope>
    <source>
        <strain evidence="3">WLHS1</strain>
    </source>
</reference>
<feature type="transmembrane region" description="Helical" evidence="2">
    <location>
        <begin position="106"/>
        <end position="124"/>
    </location>
</feature>